<proteinExistence type="predicted"/>
<evidence type="ECO:0000313" key="2">
    <source>
        <dbReference type="Proteomes" id="UP000596660"/>
    </source>
</evidence>
<protein>
    <submittedName>
        <fullName evidence="1">Uncharacterized protein</fullName>
    </submittedName>
</protein>
<dbReference type="EnsemblPlants" id="AUR62040087-RA">
    <property type="protein sequence ID" value="AUR62040087-RA:cds"/>
    <property type="gene ID" value="AUR62040087"/>
</dbReference>
<accession>A0A803N416</accession>
<dbReference type="Proteomes" id="UP000596660">
    <property type="component" value="Unplaced"/>
</dbReference>
<keyword evidence="2" id="KW-1185">Reference proteome</keyword>
<dbReference type="Gramene" id="AUR62040087-RA">
    <property type="protein sequence ID" value="AUR62040087-RA:cds"/>
    <property type="gene ID" value="AUR62040087"/>
</dbReference>
<reference evidence="1" key="1">
    <citation type="journal article" date="2017" name="Nature">
        <title>The genome of Chenopodium quinoa.</title>
        <authorList>
            <person name="Jarvis D.E."/>
            <person name="Ho Y.S."/>
            <person name="Lightfoot D.J."/>
            <person name="Schmoeckel S.M."/>
            <person name="Li B."/>
            <person name="Borm T.J.A."/>
            <person name="Ohyanagi H."/>
            <person name="Mineta K."/>
            <person name="Michell C.T."/>
            <person name="Saber N."/>
            <person name="Kharbatia N.M."/>
            <person name="Rupper R.R."/>
            <person name="Sharp A.R."/>
            <person name="Dally N."/>
            <person name="Boughton B.A."/>
            <person name="Woo Y.H."/>
            <person name="Gao G."/>
            <person name="Schijlen E.G.W.M."/>
            <person name="Guo X."/>
            <person name="Momin A.A."/>
            <person name="Negrao S."/>
            <person name="Al-Babili S."/>
            <person name="Gehring C."/>
            <person name="Roessner U."/>
            <person name="Jung C."/>
            <person name="Murphy K."/>
            <person name="Arold S.T."/>
            <person name="Gojobori T."/>
            <person name="van der Linden C.G."/>
            <person name="van Loo E.N."/>
            <person name="Jellen E.N."/>
            <person name="Maughan P.J."/>
            <person name="Tester M."/>
        </authorList>
    </citation>
    <scope>NUCLEOTIDE SEQUENCE [LARGE SCALE GENOMIC DNA]</scope>
    <source>
        <strain evidence="1">cv. PI 614886</strain>
    </source>
</reference>
<organism evidence="1 2">
    <name type="scientific">Chenopodium quinoa</name>
    <name type="common">Quinoa</name>
    <dbReference type="NCBI Taxonomy" id="63459"/>
    <lineage>
        <taxon>Eukaryota</taxon>
        <taxon>Viridiplantae</taxon>
        <taxon>Streptophyta</taxon>
        <taxon>Embryophyta</taxon>
        <taxon>Tracheophyta</taxon>
        <taxon>Spermatophyta</taxon>
        <taxon>Magnoliopsida</taxon>
        <taxon>eudicotyledons</taxon>
        <taxon>Gunneridae</taxon>
        <taxon>Pentapetalae</taxon>
        <taxon>Caryophyllales</taxon>
        <taxon>Chenopodiaceae</taxon>
        <taxon>Chenopodioideae</taxon>
        <taxon>Atripliceae</taxon>
        <taxon>Chenopodium</taxon>
    </lineage>
</organism>
<name>A0A803N416_CHEQI</name>
<dbReference type="AlphaFoldDB" id="A0A803N416"/>
<sequence length="221" mass="24861">MDMCPAFAEFHLPDGFNDNHVVHILDSLACHDDVLVCSKIFKDEVLDEIFSKGLESESLPGSKQRDNDLQQCQFQSRECFGSSLQIRSSNLQRLMHGDVLSFFHLRSMSFVTFLHHAISSQKVLCASSRSSTVDAAANRVSKELVKVLLVQVSLPTRAASQGFIGNIQNSRLKLSSRVYCKWTITNSHLWESGKYVVTGFFQVITRGIVWAQSDIKLHLLI</sequence>
<evidence type="ECO:0000313" key="1">
    <source>
        <dbReference type="EnsemblPlants" id="AUR62040087-RA:cds"/>
    </source>
</evidence>
<reference evidence="1" key="2">
    <citation type="submission" date="2021-03" db="UniProtKB">
        <authorList>
            <consortium name="EnsemblPlants"/>
        </authorList>
    </citation>
    <scope>IDENTIFICATION</scope>
</reference>